<accession>A0A838ZRW2</accession>
<feature type="transmembrane region" description="Helical" evidence="7">
    <location>
        <begin position="234"/>
        <end position="255"/>
    </location>
</feature>
<feature type="transmembrane region" description="Helical" evidence="7">
    <location>
        <begin position="294"/>
        <end position="315"/>
    </location>
</feature>
<dbReference type="Pfam" id="PF03601">
    <property type="entry name" value="Cons_hypoth698"/>
    <property type="match status" value="1"/>
</dbReference>
<reference evidence="8 9" key="1">
    <citation type="submission" date="2020-07" db="EMBL/GenBank/DDBJ databases">
        <title>Moheibacter lacus sp. nov., a member of the family Flavobacteriaceae isolated from freshwater lake sediment.</title>
        <authorList>
            <person name="Liu Y."/>
        </authorList>
    </citation>
    <scope>NUCLEOTIDE SEQUENCE [LARGE SCALE GENOMIC DNA]</scope>
    <source>
        <strain evidence="8 9">BDHS18</strain>
    </source>
</reference>
<evidence type="ECO:0000313" key="8">
    <source>
        <dbReference type="EMBL" id="MBA5629632.1"/>
    </source>
</evidence>
<dbReference type="InterPro" id="IPR018383">
    <property type="entry name" value="UPF0324_pro"/>
</dbReference>
<dbReference type="Proteomes" id="UP000552241">
    <property type="component" value="Unassembled WGS sequence"/>
</dbReference>
<sequence length="318" mass="34984">MQLKFKSFLLALLPGVIVFLFSLLFPILNPILVGLVLGIILGNLFRFHTEFVAFSHQSGNRFLEFSVIFLAFGINYGHLTKLGLESLLFVFLLVLSVLIVTYLLSKKPLNWMIGFGTAICGSSAIAALAPTLDKEKGDTGIAMAVVNLYGMLGMIILPFVLLKLNLEPIKNAMIIGGSLHSVGNVAGSGFMVSDGVGELSVTIKMVRVSLLSFGLLFFNFLAQKGKNLPWRQYFKLPWYIWGFLMITVLVSFVAIPKELSAWIDLIGKLLLTLAMTNIGIQIRFKDLVQSGKKGLTFGLGIWVFQLAFIAVYLMFSGS</sequence>
<dbReference type="PANTHER" id="PTHR30106:SF2">
    <property type="entry name" value="UPF0324 INNER MEMBRANE PROTEIN YEIH"/>
    <property type="match status" value="1"/>
</dbReference>
<keyword evidence="9" id="KW-1185">Reference proteome</keyword>
<evidence type="ECO:0000256" key="2">
    <source>
        <dbReference type="ARBA" id="ARBA00007977"/>
    </source>
</evidence>
<organism evidence="8 9">
    <name type="scientific">Moheibacter lacus</name>
    <dbReference type="NCBI Taxonomy" id="2745851"/>
    <lineage>
        <taxon>Bacteria</taxon>
        <taxon>Pseudomonadati</taxon>
        <taxon>Bacteroidota</taxon>
        <taxon>Flavobacteriia</taxon>
        <taxon>Flavobacteriales</taxon>
        <taxon>Weeksellaceae</taxon>
        <taxon>Moheibacter</taxon>
    </lineage>
</organism>
<evidence type="ECO:0000256" key="7">
    <source>
        <dbReference type="SAM" id="Phobius"/>
    </source>
</evidence>
<keyword evidence="5 7" id="KW-1133">Transmembrane helix</keyword>
<evidence type="ECO:0000313" key="9">
    <source>
        <dbReference type="Proteomes" id="UP000552241"/>
    </source>
</evidence>
<keyword evidence="3" id="KW-1003">Cell membrane</keyword>
<dbReference type="RefSeq" id="WP_182043179.1">
    <property type="nucleotide sequence ID" value="NZ_JACDZE010000001.1"/>
</dbReference>
<evidence type="ECO:0000256" key="4">
    <source>
        <dbReference type="ARBA" id="ARBA00022692"/>
    </source>
</evidence>
<feature type="transmembrane region" description="Helical" evidence="7">
    <location>
        <begin position="174"/>
        <end position="193"/>
    </location>
</feature>
<keyword evidence="6 7" id="KW-0472">Membrane</keyword>
<gene>
    <name evidence="8" type="ORF">HU137_07600</name>
</gene>
<feature type="transmembrane region" description="Helical" evidence="7">
    <location>
        <begin position="7"/>
        <end position="25"/>
    </location>
</feature>
<keyword evidence="4 7" id="KW-0812">Transmembrane</keyword>
<evidence type="ECO:0000256" key="6">
    <source>
        <dbReference type="ARBA" id="ARBA00023136"/>
    </source>
</evidence>
<dbReference type="AlphaFoldDB" id="A0A838ZRW2"/>
<comment type="caution">
    <text evidence="8">The sequence shown here is derived from an EMBL/GenBank/DDBJ whole genome shotgun (WGS) entry which is preliminary data.</text>
</comment>
<dbReference type="GO" id="GO:0005886">
    <property type="term" value="C:plasma membrane"/>
    <property type="evidence" value="ECO:0007669"/>
    <property type="project" value="UniProtKB-SubCell"/>
</dbReference>
<evidence type="ECO:0000256" key="5">
    <source>
        <dbReference type="ARBA" id="ARBA00022989"/>
    </source>
</evidence>
<feature type="transmembrane region" description="Helical" evidence="7">
    <location>
        <begin position="86"/>
        <end position="104"/>
    </location>
</feature>
<comment type="subcellular location">
    <subcellularLocation>
        <location evidence="1">Cell membrane</location>
        <topology evidence="1">Multi-pass membrane protein</topology>
    </subcellularLocation>
</comment>
<dbReference type="PANTHER" id="PTHR30106">
    <property type="entry name" value="INNER MEMBRANE PROTEIN YEIH-RELATED"/>
    <property type="match status" value="1"/>
</dbReference>
<proteinExistence type="inferred from homology"/>
<dbReference type="EMBL" id="JACDZE010000001">
    <property type="protein sequence ID" value="MBA5629632.1"/>
    <property type="molecule type" value="Genomic_DNA"/>
</dbReference>
<feature type="transmembrane region" description="Helical" evidence="7">
    <location>
        <begin position="261"/>
        <end position="282"/>
    </location>
</feature>
<feature type="transmembrane region" description="Helical" evidence="7">
    <location>
        <begin position="111"/>
        <end position="129"/>
    </location>
</feature>
<comment type="similarity">
    <text evidence="2">Belongs to the UPF0324 family.</text>
</comment>
<feature type="transmembrane region" description="Helical" evidence="7">
    <location>
        <begin position="141"/>
        <end position="162"/>
    </location>
</feature>
<protein>
    <submittedName>
        <fullName evidence="8">Putative sulfate exporter family transporter</fullName>
    </submittedName>
</protein>
<feature type="transmembrane region" description="Helical" evidence="7">
    <location>
        <begin position="205"/>
        <end position="222"/>
    </location>
</feature>
<evidence type="ECO:0000256" key="3">
    <source>
        <dbReference type="ARBA" id="ARBA00022475"/>
    </source>
</evidence>
<evidence type="ECO:0000256" key="1">
    <source>
        <dbReference type="ARBA" id="ARBA00004651"/>
    </source>
</evidence>
<name>A0A838ZRW2_9FLAO</name>